<dbReference type="InterPro" id="IPR045886">
    <property type="entry name" value="ThiF/MoeB/HesA"/>
</dbReference>
<dbReference type="GeneID" id="65537538"/>
<dbReference type="SUPFAM" id="SSF69572">
    <property type="entry name" value="Activating enzymes of the ubiquitin-like proteins"/>
    <property type="match status" value="1"/>
</dbReference>
<dbReference type="PANTHER" id="PTHR43267">
    <property type="entry name" value="TRNA THREONYLCARBAMOYLADENOSINE DEHYDRATASE"/>
    <property type="match status" value="1"/>
</dbReference>
<dbReference type="Proteomes" id="UP000186351">
    <property type="component" value="Chromosome"/>
</dbReference>
<accession>A0A1B1SC02</accession>
<dbReference type="GO" id="GO:0061503">
    <property type="term" value="F:tRNA threonylcarbamoyladenosine dehydratase"/>
    <property type="evidence" value="ECO:0007669"/>
    <property type="project" value="TreeGrafter"/>
</dbReference>
<dbReference type="GO" id="GO:0008641">
    <property type="term" value="F:ubiquitin-like modifier activating enzyme activity"/>
    <property type="evidence" value="ECO:0007669"/>
    <property type="project" value="InterPro"/>
</dbReference>
<dbReference type="CDD" id="cd00755">
    <property type="entry name" value="YgdL_like"/>
    <property type="match status" value="1"/>
</dbReference>
<dbReference type="EMBL" id="CP015402">
    <property type="protein sequence ID" value="ANU64316.1"/>
    <property type="molecule type" value="Genomic_DNA"/>
</dbReference>
<dbReference type="AlphaFoldDB" id="A0A1B1SC02"/>
<dbReference type="STRING" id="1796646.A4V02_11710"/>
<name>A0A1B1SC02_9BACT</name>
<dbReference type="Pfam" id="PF00899">
    <property type="entry name" value="ThiF"/>
    <property type="match status" value="1"/>
</dbReference>
<dbReference type="InterPro" id="IPR035985">
    <property type="entry name" value="Ubiquitin-activating_enz"/>
</dbReference>
<gene>
    <name evidence="2" type="ORF">A4V02_11710</name>
</gene>
<dbReference type="OrthoDB" id="9804150at2"/>
<dbReference type="GO" id="GO:0061504">
    <property type="term" value="P:cyclic threonylcarbamoyladenosine biosynthetic process"/>
    <property type="evidence" value="ECO:0007669"/>
    <property type="project" value="TreeGrafter"/>
</dbReference>
<accession>A0A1Z2XGM6</accession>
<protein>
    <submittedName>
        <fullName evidence="2">tRNA threonylcarbamoyladenosine dehydratase</fullName>
    </submittedName>
</protein>
<dbReference type="Gene3D" id="3.40.50.720">
    <property type="entry name" value="NAD(P)-binding Rossmann-like Domain"/>
    <property type="match status" value="1"/>
</dbReference>
<feature type="domain" description="THIF-type NAD/FAD binding fold" evidence="1">
    <location>
        <begin position="12"/>
        <end position="240"/>
    </location>
</feature>
<reference evidence="3" key="1">
    <citation type="submission" date="2016-04" db="EMBL/GenBank/DDBJ databases">
        <title>Complete Genome Sequences of Twelve Strains of a Stable Defined Moderately Diverse Mouse Microbiota 2 (sDMDMm2).</title>
        <authorList>
            <person name="Uchimura Y."/>
            <person name="Wyss M."/>
            <person name="Brugiroux S."/>
            <person name="Limenitakis J.P."/>
            <person name="Stecher B."/>
            <person name="McCoy K.D."/>
            <person name="Macpherson A.J."/>
        </authorList>
    </citation>
    <scope>NUCLEOTIDE SEQUENCE [LARGE SCALE GENOMIC DNA]</scope>
    <source>
        <strain evidence="3">YL27</strain>
    </source>
</reference>
<proteinExistence type="predicted"/>
<dbReference type="KEGG" id="pary:A4V02_11710"/>
<sequence length="242" mass="25751">MDAEALSRTALLLGSDAVGLLAGAHVLVVGVGGVGAYAAEVVARSGVGAITLVDGDTVAPSNLNRQLPALVSTLGEPKVEVMRRRLLDINPECRVEAFCGFIAPDDVAPMLDRVRPDFVIDAIDSIAPKVALIETCLRRKVKIISSMGAGGRTDPMKVRYADISETVHDGLAREVRHRLRRAGISKGLKVVFSTEQPRKASLVLTDEIAFKRSSFGTVSWIPAQFGLMLGAYAIGRLSGHPL</sequence>
<organism evidence="2 3">
    <name type="scientific">Muribaculum intestinale</name>
    <dbReference type="NCBI Taxonomy" id="1796646"/>
    <lineage>
        <taxon>Bacteria</taxon>
        <taxon>Pseudomonadati</taxon>
        <taxon>Bacteroidota</taxon>
        <taxon>Bacteroidia</taxon>
        <taxon>Bacteroidales</taxon>
        <taxon>Muribaculaceae</taxon>
        <taxon>Muribaculum</taxon>
    </lineage>
</organism>
<evidence type="ECO:0000259" key="1">
    <source>
        <dbReference type="Pfam" id="PF00899"/>
    </source>
</evidence>
<evidence type="ECO:0000313" key="2">
    <source>
        <dbReference type="EMBL" id="ANU64316.1"/>
    </source>
</evidence>
<dbReference type="RefSeq" id="WP_068961598.1">
    <property type="nucleotide sequence ID" value="NZ_CAJTAP010000007.1"/>
</dbReference>
<evidence type="ECO:0000313" key="3">
    <source>
        <dbReference type="Proteomes" id="UP000186351"/>
    </source>
</evidence>
<keyword evidence="3" id="KW-1185">Reference proteome</keyword>
<dbReference type="PANTHER" id="PTHR43267:SF1">
    <property type="entry name" value="TRNA THREONYLCARBAMOYLADENOSINE DEHYDRATASE"/>
    <property type="match status" value="1"/>
</dbReference>
<dbReference type="InterPro" id="IPR000594">
    <property type="entry name" value="ThiF_NAD_FAD-bd"/>
</dbReference>